<feature type="domain" description="Integrase catalytic" evidence="1">
    <location>
        <begin position="229"/>
        <end position="400"/>
    </location>
</feature>
<dbReference type="InterPro" id="IPR041588">
    <property type="entry name" value="Integrase_H2C2"/>
</dbReference>
<dbReference type="PANTHER" id="PTHR37984">
    <property type="entry name" value="PROTEIN CBG26694"/>
    <property type="match status" value="1"/>
</dbReference>
<organism evidence="2 3">
    <name type="scientific">Elysia crispata</name>
    <name type="common">lettuce slug</name>
    <dbReference type="NCBI Taxonomy" id="231223"/>
    <lineage>
        <taxon>Eukaryota</taxon>
        <taxon>Metazoa</taxon>
        <taxon>Spiralia</taxon>
        <taxon>Lophotrochozoa</taxon>
        <taxon>Mollusca</taxon>
        <taxon>Gastropoda</taxon>
        <taxon>Heterobranchia</taxon>
        <taxon>Euthyneura</taxon>
        <taxon>Panpulmonata</taxon>
        <taxon>Sacoglossa</taxon>
        <taxon>Placobranchoidea</taxon>
        <taxon>Plakobranchidae</taxon>
        <taxon>Elysia</taxon>
    </lineage>
</organism>
<gene>
    <name evidence="2" type="ORF">RRG08_006020</name>
</gene>
<dbReference type="InterPro" id="IPR036397">
    <property type="entry name" value="RNaseH_sf"/>
</dbReference>
<dbReference type="AlphaFoldDB" id="A0AAE1EDY9"/>
<dbReference type="Gene3D" id="3.30.420.10">
    <property type="entry name" value="Ribonuclease H-like superfamily/Ribonuclease H"/>
    <property type="match status" value="1"/>
</dbReference>
<dbReference type="PANTHER" id="PTHR37984:SF5">
    <property type="entry name" value="PROTEIN NYNRIN-LIKE"/>
    <property type="match status" value="1"/>
</dbReference>
<dbReference type="Proteomes" id="UP001283361">
    <property type="component" value="Unassembled WGS sequence"/>
</dbReference>
<dbReference type="Pfam" id="PF00665">
    <property type="entry name" value="rve"/>
    <property type="match status" value="1"/>
</dbReference>
<name>A0AAE1EDY9_9GAST</name>
<dbReference type="InterPro" id="IPR012337">
    <property type="entry name" value="RNaseH-like_sf"/>
</dbReference>
<dbReference type="Pfam" id="PF17921">
    <property type="entry name" value="Integrase_H2C2"/>
    <property type="match status" value="1"/>
</dbReference>
<dbReference type="Gene3D" id="1.10.340.70">
    <property type="match status" value="1"/>
</dbReference>
<dbReference type="GO" id="GO:0003676">
    <property type="term" value="F:nucleic acid binding"/>
    <property type="evidence" value="ECO:0007669"/>
    <property type="project" value="InterPro"/>
</dbReference>
<evidence type="ECO:0000259" key="1">
    <source>
        <dbReference type="PROSITE" id="PS50994"/>
    </source>
</evidence>
<dbReference type="InterPro" id="IPR050951">
    <property type="entry name" value="Retrovirus_Pol_polyprotein"/>
</dbReference>
<dbReference type="InterPro" id="IPR055469">
    <property type="entry name" value="DUF7041"/>
</dbReference>
<dbReference type="FunFam" id="3.30.420.10:FF:000032">
    <property type="entry name" value="Retrovirus-related Pol polyprotein from transposon 297-like Protein"/>
    <property type="match status" value="1"/>
</dbReference>
<sequence length="467" mass="51923">MAVESVALKLPTFWVSSPSAWFAQAEAQFALKSISQDETKYYHVVASLDTTTATSALSIITNPPTTNKYPVIKSFLTSAFGLSEEERASALLGLRATGSCPYPLSQLDNVVLGIDYAAMARAQTQDTDVQAFQTAITGLTIRPIQIHISGPVLLCDVSLGHPRPIVPRTFQRQVFEAIHNLAHPGRKSTVKLVANKFVWHGVKKQVNKWAQECLACQTSKIHVRSPVIKIPVPAKKFSHIHVDLVGPLPPSEGFTHLLTIIDRTTRWPEAIPMVQTSTTDCAIALIRHWIARFGVPLDMTSDRRPQFTSALWNEVANKLGIQVHRTTAYHPQSNGLVERFHRTLKAALKARLQGPRWTDELPWVLLGLRTVPKEDLDTSSAELVYGEPLTVPGEFVNPNFRLHSSNNLFHSLAERFAPIPTSHHGLSTPSIPPSLKNARFVFVRRDCHRGPLQRPYDGPYRVITPDP</sequence>
<dbReference type="PROSITE" id="PS50994">
    <property type="entry name" value="INTEGRASE"/>
    <property type="match status" value="1"/>
</dbReference>
<keyword evidence="3" id="KW-1185">Reference proteome</keyword>
<dbReference type="Pfam" id="PF23055">
    <property type="entry name" value="DUF7041"/>
    <property type="match status" value="1"/>
</dbReference>
<dbReference type="GO" id="GO:0015074">
    <property type="term" value="P:DNA integration"/>
    <property type="evidence" value="ECO:0007669"/>
    <property type="project" value="InterPro"/>
</dbReference>
<dbReference type="EMBL" id="JAWDGP010000235">
    <property type="protein sequence ID" value="KAK3802438.1"/>
    <property type="molecule type" value="Genomic_DNA"/>
</dbReference>
<protein>
    <recommendedName>
        <fullName evidence="1">Integrase catalytic domain-containing protein</fullName>
    </recommendedName>
</protein>
<accession>A0AAE1EDY9</accession>
<comment type="caution">
    <text evidence="2">The sequence shown here is derived from an EMBL/GenBank/DDBJ whole genome shotgun (WGS) entry which is preliminary data.</text>
</comment>
<evidence type="ECO:0000313" key="2">
    <source>
        <dbReference type="EMBL" id="KAK3802438.1"/>
    </source>
</evidence>
<dbReference type="SUPFAM" id="SSF53098">
    <property type="entry name" value="Ribonuclease H-like"/>
    <property type="match status" value="1"/>
</dbReference>
<dbReference type="InterPro" id="IPR001584">
    <property type="entry name" value="Integrase_cat-core"/>
</dbReference>
<evidence type="ECO:0000313" key="3">
    <source>
        <dbReference type="Proteomes" id="UP001283361"/>
    </source>
</evidence>
<reference evidence="2" key="1">
    <citation type="journal article" date="2023" name="G3 (Bethesda)">
        <title>A reference genome for the long-term kleptoplast-retaining sea slug Elysia crispata morphotype clarki.</title>
        <authorList>
            <person name="Eastman K.E."/>
            <person name="Pendleton A.L."/>
            <person name="Shaikh M.A."/>
            <person name="Suttiyut T."/>
            <person name="Ogas R."/>
            <person name="Tomko P."/>
            <person name="Gavelis G."/>
            <person name="Widhalm J.R."/>
            <person name="Wisecaver J.H."/>
        </authorList>
    </citation>
    <scope>NUCLEOTIDE SEQUENCE</scope>
    <source>
        <strain evidence="2">ECLA1</strain>
    </source>
</reference>
<proteinExistence type="predicted"/>